<keyword evidence="3" id="KW-1185">Reference proteome</keyword>
<dbReference type="GO" id="GO:0043546">
    <property type="term" value="F:molybdopterin cofactor binding"/>
    <property type="evidence" value="ECO:0007669"/>
    <property type="project" value="TreeGrafter"/>
</dbReference>
<proteinExistence type="predicted"/>
<dbReference type="GO" id="GO:0005739">
    <property type="term" value="C:mitochondrion"/>
    <property type="evidence" value="ECO:0007669"/>
    <property type="project" value="TreeGrafter"/>
</dbReference>
<dbReference type="GO" id="GO:0020037">
    <property type="term" value="F:heme binding"/>
    <property type="evidence" value="ECO:0007669"/>
    <property type="project" value="TreeGrafter"/>
</dbReference>
<evidence type="ECO:0000259" key="1">
    <source>
        <dbReference type="Pfam" id="PF00174"/>
    </source>
</evidence>
<dbReference type="OrthoDB" id="10051395at2759"/>
<sequence length="390" mass="44724">MLIPITEVISYQTFGLNFDSHDQAQQIRCSLVHIITSTQCGSLDRSHESLLEKCQVHLLRLVHHTVVCRLLPIVRLAGYIFSQFHFNPNQNTKEDQAEKQGPYANEPERHPALVTVCRTPRNAETPAELIPRSPITPSSLFFVRNHLPWPSFQANHVRKQVSIKYEDLKRDFSHHKVISTMICAGNRRVHMASRRPHIRGLPWHHSALSTGEWTGVLLKDVLLKYLAPDIESPTHEQLLSAARRAGIRHKNRNFPFQVHSGDFEGSDHVVVNRGPEQNDFAHVSAKVDFFSFSHVTYWNYVYFTRSECGSSFSSLVQSQLLIWIMRSFTSQNLMCEKISVITVVIRSSSIQVSCHKIELFIFLLHMAFATHPIDSQFLFDVNSPDFLCFS</sequence>
<dbReference type="SUPFAM" id="SSF56524">
    <property type="entry name" value="Oxidoreductase molybdopterin-binding domain"/>
    <property type="match status" value="1"/>
</dbReference>
<reference evidence="2 3" key="2">
    <citation type="submission" date="2018-11" db="EMBL/GenBank/DDBJ databases">
        <authorList>
            <consortium name="Pathogen Informatics"/>
        </authorList>
    </citation>
    <scope>NUCLEOTIDE SEQUENCE [LARGE SCALE GENOMIC DNA]</scope>
    <source>
        <strain evidence="2 3">Egypt</strain>
    </source>
</reference>
<dbReference type="InterPro" id="IPR000572">
    <property type="entry name" value="OxRdtase_Mopterin-bd_dom"/>
</dbReference>
<dbReference type="GO" id="GO:0006790">
    <property type="term" value="P:sulfur compound metabolic process"/>
    <property type="evidence" value="ECO:0007669"/>
    <property type="project" value="TreeGrafter"/>
</dbReference>
<dbReference type="PANTHER" id="PTHR19372">
    <property type="entry name" value="SULFITE REDUCTASE"/>
    <property type="match status" value="1"/>
</dbReference>
<dbReference type="PANTHER" id="PTHR19372:SF7">
    <property type="entry name" value="SULFITE OXIDASE, MITOCHONDRIAL"/>
    <property type="match status" value="1"/>
</dbReference>
<dbReference type="InterPro" id="IPR036374">
    <property type="entry name" value="OxRdtase_Mopterin-bd_sf"/>
</dbReference>
<gene>
    <name evidence="2" type="ORF">ECPE_LOCUS17346</name>
</gene>
<feature type="domain" description="Oxidoreductase molybdopterin-binding" evidence="1">
    <location>
        <begin position="156"/>
        <end position="225"/>
    </location>
</feature>
<evidence type="ECO:0000313" key="2">
    <source>
        <dbReference type="EMBL" id="VDP94636.1"/>
    </source>
</evidence>
<evidence type="ECO:0000313" key="3">
    <source>
        <dbReference type="Proteomes" id="UP000272942"/>
    </source>
</evidence>
<protein>
    <submittedName>
        <fullName evidence="4">Oxidored_molyb domain-containing protein</fullName>
    </submittedName>
</protein>
<dbReference type="Gene3D" id="3.90.420.10">
    <property type="entry name" value="Oxidoreductase, molybdopterin-binding domain"/>
    <property type="match status" value="1"/>
</dbReference>
<organism evidence="4">
    <name type="scientific">Echinostoma caproni</name>
    <dbReference type="NCBI Taxonomy" id="27848"/>
    <lineage>
        <taxon>Eukaryota</taxon>
        <taxon>Metazoa</taxon>
        <taxon>Spiralia</taxon>
        <taxon>Lophotrochozoa</taxon>
        <taxon>Platyhelminthes</taxon>
        <taxon>Trematoda</taxon>
        <taxon>Digenea</taxon>
        <taxon>Plagiorchiida</taxon>
        <taxon>Echinostomata</taxon>
        <taxon>Echinostomatoidea</taxon>
        <taxon>Echinostomatidae</taxon>
        <taxon>Echinostoma</taxon>
    </lineage>
</organism>
<dbReference type="InterPro" id="IPR008335">
    <property type="entry name" value="Mopterin_OxRdtase_euk"/>
</dbReference>
<dbReference type="PRINTS" id="PR00407">
    <property type="entry name" value="EUMOPTERIN"/>
</dbReference>
<dbReference type="AlphaFoldDB" id="A0A183BDR1"/>
<dbReference type="GO" id="GO:0008482">
    <property type="term" value="F:sulfite oxidase activity"/>
    <property type="evidence" value="ECO:0007669"/>
    <property type="project" value="TreeGrafter"/>
</dbReference>
<dbReference type="EMBL" id="UZAN01068800">
    <property type="protein sequence ID" value="VDP94636.1"/>
    <property type="molecule type" value="Genomic_DNA"/>
</dbReference>
<reference evidence="4" key="1">
    <citation type="submission" date="2016-06" db="UniProtKB">
        <authorList>
            <consortium name="WormBaseParasite"/>
        </authorList>
    </citation>
    <scope>IDENTIFICATION</scope>
</reference>
<name>A0A183BDR1_9TREM</name>
<dbReference type="WBParaSite" id="ECPE_0001739101-mRNA-1">
    <property type="protein sequence ID" value="ECPE_0001739101-mRNA-1"/>
    <property type="gene ID" value="ECPE_0001739101"/>
</dbReference>
<evidence type="ECO:0000313" key="4">
    <source>
        <dbReference type="WBParaSite" id="ECPE_0001739101-mRNA-1"/>
    </source>
</evidence>
<accession>A0A183BDR1</accession>
<dbReference type="Pfam" id="PF00174">
    <property type="entry name" value="Oxidored_molyb"/>
    <property type="match status" value="1"/>
</dbReference>
<dbReference type="Proteomes" id="UP000272942">
    <property type="component" value="Unassembled WGS sequence"/>
</dbReference>